<keyword evidence="1" id="KW-0812">Transmembrane</keyword>
<reference evidence="2 3" key="1">
    <citation type="submission" date="2011-09" db="EMBL/GenBank/DDBJ databases">
        <title>The Genome Sequence of Plasmodium vivax North Korean.</title>
        <authorList>
            <consortium name="The Broad Institute Genome Sequencing Platform"/>
            <consortium name="The Broad Institute Genome Sequencing Center for Infectious Disease"/>
            <person name="Neafsey D."/>
            <person name="Carlton J."/>
            <person name="Barnwell J."/>
            <person name="Collins W."/>
            <person name="Escalante A."/>
            <person name="Mullikin J."/>
            <person name="Saul A."/>
            <person name="Guigo R."/>
            <person name="Camara F."/>
            <person name="Young S.K."/>
            <person name="Zeng Q."/>
            <person name="Gargeya S."/>
            <person name="Fitzgerald M."/>
            <person name="Haas B."/>
            <person name="Abouelleil A."/>
            <person name="Alvarado L."/>
            <person name="Arachchi H.M."/>
            <person name="Berlin A."/>
            <person name="Brown A."/>
            <person name="Chapman S.B."/>
            <person name="Chen Z."/>
            <person name="Dunbar C."/>
            <person name="Freedman E."/>
            <person name="Gearin G."/>
            <person name="Gellesch M."/>
            <person name="Goldberg J."/>
            <person name="Griggs A."/>
            <person name="Gujja S."/>
            <person name="Heiman D."/>
            <person name="Howarth C."/>
            <person name="Larson L."/>
            <person name="Lui A."/>
            <person name="MacDonald P.J.P."/>
            <person name="Montmayeur A."/>
            <person name="Murphy C."/>
            <person name="Neiman D."/>
            <person name="Pearson M."/>
            <person name="Priest M."/>
            <person name="Roberts A."/>
            <person name="Saif S."/>
            <person name="Shea T."/>
            <person name="Shenoy N."/>
            <person name="Sisk P."/>
            <person name="Stolte C."/>
            <person name="Sykes S."/>
            <person name="Wortman J."/>
            <person name="Nusbaum C."/>
            <person name="Birren B."/>
        </authorList>
    </citation>
    <scope>NUCLEOTIDE SEQUENCE [LARGE SCALE GENOMIC DNA]</scope>
    <source>
        <strain evidence="2 3">North Korean</strain>
    </source>
</reference>
<evidence type="ECO:0000256" key="1">
    <source>
        <dbReference type="SAM" id="Phobius"/>
    </source>
</evidence>
<gene>
    <name evidence="2" type="ORF">PVNG_06381</name>
</gene>
<organism evidence="2 3">
    <name type="scientific">Plasmodium vivax North Korean</name>
    <dbReference type="NCBI Taxonomy" id="1035514"/>
    <lineage>
        <taxon>Eukaryota</taxon>
        <taxon>Sar</taxon>
        <taxon>Alveolata</taxon>
        <taxon>Apicomplexa</taxon>
        <taxon>Aconoidasida</taxon>
        <taxon>Haemosporida</taxon>
        <taxon>Plasmodiidae</taxon>
        <taxon>Plasmodium</taxon>
        <taxon>Plasmodium (Plasmodium)</taxon>
    </lineage>
</organism>
<protein>
    <submittedName>
        <fullName evidence="2">Uncharacterized protein</fullName>
    </submittedName>
</protein>
<accession>A0A0J9TK75</accession>
<evidence type="ECO:0000313" key="3">
    <source>
        <dbReference type="Proteomes" id="UP000053239"/>
    </source>
</evidence>
<keyword evidence="1" id="KW-0472">Membrane</keyword>
<keyword evidence="1" id="KW-1133">Transmembrane helix</keyword>
<evidence type="ECO:0000313" key="2">
    <source>
        <dbReference type="EMBL" id="KMZ96120.1"/>
    </source>
</evidence>
<proteinExistence type="predicted"/>
<dbReference type="EMBL" id="KQ235660">
    <property type="protein sequence ID" value="KMZ96120.1"/>
    <property type="molecule type" value="Genomic_DNA"/>
</dbReference>
<name>A0A0J9TK75_PLAVI</name>
<dbReference type="Proteomes" id="UP000053239">
    <property type="component" value="Unassembled WGS sequence"/>
</dbReference>
<dbReference type="AlphaFoldDB" id="A0A0J9TK75"/>
<sequence>MSAYFSIIGCTVNYGKDILRKIILNLFLNLENLIVYGMILLRVNQKILIVVNVNLILKYLTRMTGTKESNYMITVSIINHLLILLITMNKLARTFINTLKEKLTYMNISINFVLPKKKKNAQNFIVNVRITIQIVFYKILNVTKTCKKKRLLPLKLQELYLYIHFQICLKVERFHLKHHN</sequence>
<feature type="transmembrane region" description="Helical" evidence="1">
    <location>
        <begin position="69"/>
        <end position="88"/>
    </location>
</feature>